<dbReference type="VEuPathDB" id="FungiDB:RhiirA1_445677"/>
<organism evidence="3 4">
    <name type="scientific">Rhizophagus irregularis</name>
    <dbReference type="NCBI Taxonomy" id="588596"/>
    <lineage>
        <taxon>Eukaryota</taxon>
        <taxon>Fungi</taxon>
        <taxon>Fungi incertae sedis</taxon>
        <taxon>Mucoromycota</taxon>
        <taxon>Glomeromycotina</taxon>
        <taxon>Glomeromycetes</taxon>
        <taxon>Glomerales</taxon>
        <taxon>Glomeraceae</taxon>
        <taxon>Rhizophagus</taxon>
    </lineage>
</organism>
<feature type="region of interest" description="Disordered" evidence="1">
    <location>
        <begin position="604"/>
        <end position="636"/>
    </location>
</feature>
<evidence type="ECO:0000256" key="1">
    <source>
        <dbReference type="SAM" id="MobiDB-lite"/>
    </source>
</evidence>
<feature type="transmembrane region" description="Helical" evidence="2">
    <location>
        <begin position="536"/>
        <end position="555"/>
    </location>
</feature>
<keyword evidence="2" id="KW-0812">Transmembrane</keyword>
<feature type="transmembrane region" description="Helical" evidence="2">
    <location>
        <begin position="723"/>
        <end position="743"/>
    </location>
</feature>
<keyword evidence="2" id="KW-1133">Transmembrane helix</keyword>
<feature type="compositionally biased region" description="Low complexity" evidence="1">
    <location>
        <begin position="618"/>
        <end position="633"/>
    </location>
</feature>
<dbReference type="Proteomes" id="UP000234323">
    <property type="component" value="Unassembled WGS sequence"/>
</dbReference>
<feature type="transmembrane region" description="Helical" evidence="2">
    <location>
        <begin position="562"/>
        <end position="587"/>
    </location>
</feature>
<evidence type="ECO:0000256" key="2">
    <source>
        <dbReference type="SAM" id="Phobius"/>
    </source>
</evidence>
<dbReference type="AlphaFoldDB" id="A0A2I1H8D7"/>
<dbReference type="VEuPathDB" id="FungiDB:FUN_019062"/>
<name>A0A2I1H8D7_9GLOM</name>
<keyword evidence="4" id="KW-1185">Reference proteome</keyword>
<dbReference type="VEuPathDB" id="FungiDB:RhiirFUN_010968"/>
<reference evidence="3 4" key="1">
    <citation type="submission" date="2015-10" db="EMBL/GenBank/DDBJ databases">
        <title>Genome analyses suggest a sexual origin of heterokaryosis in a supposedly ancient asexual fungus.</title>
        <authorList>
            <person name="Ropars J."/>
            <person name="Sedzielewska K."/>
            <person name="Noel J."/>
            <person name="Charron P."/>
            <person name="Farinelli L."/>
            <person name="Marton T."/>
            <person name="Kruger M."/>
            <person name="Pelin A."/>
            <person name="Brachmann A."/>
            <person name="Corradi N."/>
        </authorList>
    </citation>
    <scope>NUCLEOTIDE SEQUENCE [LARGE SCALE GENOMIC DNA]</scope>
    <source>
        <strain evidence="3 4">A4</strain>
    </source>
</reference>
<feature type="transmembrane region" description="Helical" evidence="2">
    <location>
        <begin position="450"/>
        <end position="473"/>
    </location>
</feature>
<gene>
    <name evidence="3" type="ORF">RhiirA4_503415</name>
</gene>
<evidence type="ECO:0000313" key="4">
    <source>
        <dbReference type="Proteomes" id="UP000234323"/>
    </source>
</evidence>
<evidence type="ECO:0000313" key="3">
    <source>
        <dbReference type="EMBL" id="PKY55125.1"/>
    </source>
</evidence>
<proteinExistence type="predicted"/>
<dbReference type="EMBL" id="LLXI01001781">
    <property type="protein sequence ID" value="PKY55125.1"/>
    <property type="molecule type" value="Genomic_DNA"/>
</dbReference>
<feature type="transmembrane region" description="Helical" evidence="2">
    <location>
        <begin position="654"/>
        <end position="673"/>
    </location>
</feature>
<keyword evidence="2" id="KW-0472">Membrane</keyword>
<sequence length="756" mass="84966">MVLVFQVQPSVVSTVDGGYMFIYPNITTSQVTSQDPYSSQSGLYAMYCGYGSNITREPVILYETIMALDITGLNCVISYSEVGQICLITIQPNSTDPNPIPVYIQVKYLSLGSVFDVKHVYATLPTIIGITQLTDPQFMITPLPLGGYFYSVVQTTNMSSDVWGFVLDENGKFNPWDLSYPTLSDSNASRQILTNNTLVMLKPIVGQNWSIITTNLYKIHEDYGYGNIFISNTTPTIYDSIPARETNPLKITYTIPIVLSNGTITIFQSNGSSNPGIVRQTIKGLNQKYVTVNNNTVSIDVIEVPEEEKEKGGGSKIKMFFDGIYGKVKLTKTGTAYFDTLDPNQINEFFNNLTQELANAVISKRISTNHRFVIDTSNIESTSNQYLLSIRIDKPQSASDRETKLIARDLDAMIRNMNITVLASESSSKYLEPLYGYVTIPRWYENFANIFQLILTVTFFLILTILCIISIHYDAKIEVKSGANSSVRKAFFHIMKSDIHKLTQSVNLCKGREGNEGREVNERRVVDEIKSNHFKVYLYGFNVLSFVLDILFAKVEAGSVKIIFFVSVFFVTVPYVIKLGYVVYIILSELVRKENSEDSVQLLDESGEKGDPEDLNDQQDGSQGQQDGSQGQQVKAKEKVTIKKWLEDSKKHKIVLVMLISLAGTDVGVLEIFNFQFCGYKFNIKLSEKFQQRVIIGEIIGIIIKNIPELVVRIYFLSRAIDFSYLSILTPLVSLIKILSLFVNFTKLTKIKNNGS</sequence>
<accession>A0A2I1H8D7</accession>
<feature type="transmembrane region" description="Helical" evidence="2">
    <location>
        <begin position="694"/>
        <end position="717"/>
    </location>
</feature>
<protein>
    <submittedName>
        <fullName evidence="3">Uncharacterized protein</fullName>
    </submittedName>
</protein>
<comment type="caution">
    <text evidence="3">The sequence shown here is derived from an EMBL/GenBank/DDBJ whole genome shotgun (WGS) entry which is preliminary data.</text>
</comment>